<gene>
    <name evidence="1" type="ORF">DB32_003540</name>
</gene>
<sequence>MGSEPVETHPIIKALLRFGYSIEWHGEPGSRLCIVSDPDETFEGRGVDDRKAFEEALARLAPSKIARALIERAASQMPRAAGSAEVQVTPRPDLMPRLELEHTPAPPSGPRDLKAILSDLQTVAARVEAGIPEAALMAPPLQKLHVLAWISRARALEHEANRNRSASDATGAIARRLTTLCKTWWPGSVRALQLDATPERATREQGLPPATKWLDVAETAEARLEQLIAEPPSDDGWRDTAALSAPPDDASREIALAIRIIERLVGPIDTPPGNDAPRPLASNDELQLEDAAARLRWARHVAPDPERWGAAIGRLRWLVAQKRGSQRLARLLDPGFVPRPSWDHEAGAARSRLVALTPPPDSGPELMKWLTATFDAIDGPTLASRLREQKTVSGAPAAPLILSIQEGDLPAGDRRLRRRLRQLHALMTGGKAGESTTSTQEMTSTGEQPVLHVDDEAAAARPTHDERIFTRVRAKLPEAAALFVSNREDPMLRERLEKALGWQIEWSTAEPRRVAAIAGAIGRGKYRVVLSATGFQDHSTDIALARAAQSSNTLYVRVNRGRAAACARALARELGIRTDDGEEERAAG</sequence>
<accession>A0A0F6YHY8</accession>
<evidence type="ECO:0000313" key="1">
    <source>
        <dbReference type="EMBL" id="AKF06391.1"/>
    </source>
</evidence>
<keyword evidence="2" id="KW-1185">Reference proteome</keyword>
<protein>
    <submittedName>
        <fullName evidence="1">Uncharacterized protein</fullName>
    </submittedName>
</protein>
<proteinExistence type="predicted"/>
<dbReference type="AlphaFoldDB" id="A0A0F6YHY8"/>
<organism evidence="1 2">
    <name type="scientific">Sandaracinus amylolyticus</name>
    <dbReference type="NCBI Taxonomy" id="927083"/>
    <lineage>
        <taxon>Bacteria</taxon>
        <taxon>Pseudomonadati</taxon>
        <taxon>Myxococcota</taxon>
        <taxon>Polyangia</taxon>
        <taxon>Polyangiales</taxon>
        <taxon>Sandaracinaceae</taxon>
        <taxon>Sandaracinus</taxon>
    </lineage>
</organism>
<name>A0A0F6YHY8_9BACT</name>
<dbReference type="KEGG" id="samy:DB32_003540"/>
<evidence type="ECO:0000313" key="2">
    <source>
        <dbReference type="Proteomes" id="UP000034883"/>
    </source>
</evidence>
<dbReference type="EMBL" id="CP011125">
    <property type="protein sequence ID" value="AKF06391.1"/>
    <property type="molecule type" value="Genomic_DNA"/>
</dbReference>
<reference evidence="1 2" key="1">
    <citation type="submission" date="2015-03" db="EMBL/GenBank/DDBJ databases">
        <title>Genome assembly of Sandaracinus amylolyticus DSM 53668.</title>
        <authorList>
            <person name="Sharma G."/>
            <person name="Subramanian S."/>
        </authorList>
    </citation>
    <scope>NUCLEOTIDE SEQUENCE [LARGE SCALE GENOMIC DNA]</scope>
    <source>
        <strain evidence="1 2">DSM 53668</strain>
    </source>
</reference>
<dbReference type="Proteomes" id="UP000034883">
    <property type="component" value="Chromosome"/>
</dbReference>